<reference evidence="1 2" key="1">
    <citation type="submission" date="2021-08" db="EMBL/GenBank/DDBJ databases">
        <title>Stenotrophomonas forensis sp. nov., isolated from contaminated viral transport media.</title>
        <authorList>
            <person name="Nguyen S.V."/>
            <person name="Edwards D."/>
            <person name="Scott S."/>
            <person name="Doss J."/>
            <person name="Merid S."/>
            <person name="Zelaya E."/>
            <person name="Maza C."/>
            <person name="Mann M."/>
            <person name="Hamilton B."/>
            <person name="Blackwell R."/>
            <person name="Tran A."/>
            <person name="Hauser J."/>
        </authorList>
    </citation>
    <scope>NUCLEOTIDE SEQUENCE [LARGE SCALE GENOMIC DNA]</scope>
    <source>
        <strain evidence="1 2">DFS-20110405</strain>
    </source>
</reference>
<dbReference type="RefSeq" id="WP_164086214.1">
    <property type="nucleotide sequence ID" value="NZ_CP082270.1"/>
</dbReference>
<sequence>MHSLHTLGAAPCRARFLVRDHAGAPLVGAAYSMRLPDGRWLSGNTDGDGLTEEVVTDGPEKVGLFVDDERHEGYLRDAGNS</sequence>
<gene>
    <name evidence="1" type="ORF">K5L94_02170</name>
</gene>
<protein>
    <submittedName>
        <fullName evidence="1">Uncharacterized protein</fullName>
    </submittedName>
</protein>
<evidence type="ECO:0000313" key="2">
    <source>
        <dbReference type="Proteomes" id="UP001216828"/>
    </source>
</evidence>
<keyword evidence="2" id="KW-1185">Reference proteome</keyword>
<name>A0ABY7Y2C4_9GAMM</name>
<proteinExistence type="predicted"/>
<dbReference type="EMBL" id="CP082270">
    <property type="protein sequence ID" value="WDM64128.1"/>
    <property type="molecule type" value="Genomic_DNA"/>
</dbReference>
<accession>A0ABY7Y2C4</accession>
<organism evidence="1 2">
    <name type="scientific">Stenotrophomonas forensis</name>
    <dbReference type="NCBI Taxonomy" id="2871169"/>
    <lineage>
        <taxon>Bacteria</taxon>
        <taxon>Pseudomonadati</taxon>
        <taxon>Pseudomonadota</taxon>
        <taxon>Gammaproteobacteria</taxon>
        <taxon>Lysobacterales</taxon>
        <taxon>Lysobacteraceae</taxon>
        <taxon>Stenotrophomonas</taxon>
        <taxon>Stenotrophomonas maltophilia group</taxon>
    </lineage>
</organism>
<dbReference type="Proteomes" id="UP001216828">
    <property type="component" value="Chromosome"/>
</dbReference>
<evidence type="ECO:0000313" key="1">
    <source>
        <dbReference type="EMBL" id="WDM64128.1"/>
    </source>
</evidence>